<dbReference type="InterPro" id="IPR000182">
    <property type="entry name" value="GNAT_dom"/>
</dbReference>
<reference evidence="2 3" key="1">
    <citation type="submission" date="2020-08" db="EMBL/GenBank/DDBJ databases">
        <title>Genomic Encyclopedia of Type Strains, Phase IV (KMG-IV): sequencing the most valuable type-strain genomes for metagenomic binning, comparative biology and taxonomic classification.</title>
        <authorList>
            <person name="Goeker M."/>
        </authorList>
    </citation>
    <scope>NUCLEOTIDE SEQUENCE [LARGE SCALE GENOMIC DNA]</scope>
    <source>
        <strain evidence="2 3">DSM 19612</strain>
    </source>
</reference>
<evidence type="ECO:0000313" key="2">
    <source>
        <dbReference type="EMBL" id="MBB6452592.1"/>
    </source>
</evidence>
<dbReference type="InterPro" id="IPR051531">
    <property type="entry name" value="N-acetyltransferase"/>
</dbReference>
<evidence type="ECO:0000259" key="1">
    <source>
        <dbReference type="Pfam" id="PF13302"/>
    </source>
</evidence>
<protein>
    <submittedName>
        <fullName evidence="2">RimJ/RimL family protein N-acetyltransferase</fullName>
    </submittedName>
</protein>
<keyword evidence="2" id="KW-0808">Transferase</keyword>
<dbReference type="Pfam" id="PF13302">
    <property type="entry name" value="Acetyltransf_3"/>
    <property type="match status" value="1"/>
</dbReference>
<comment type="caution">
    <text evidence="2">The sequence shown here is derived from an EMBL/GenBank/DDBJ whole genome shotgun (WGS) entry which is preliminary data.</text>
</comment>
<dbReference type="AlphaFoldDB" id="A0A841Q295"/>
<dbReference type="Gene3D" id="3.40.630.30">
    <property type="match status" value="1"/>
</dbReference>
<dbReference type="InterPro" id="IPR016181">
    <property type="entry name" value="Acyl_CoA_acyltransferase"/>
</dbReference>
<accession>A0A841Q295</accession>
<gene>
    <name evidence="2" type="ORF">HNQ94_001037</name>
</gene>
<organism evidence="2 3">
    <name type="scientific">Salirhabdus euzebyi</name>
    <dbReference type="NCBI Taxonomy" id="394506"/>
    <lineage>
        <taxon>Bacteria</taxon>
        <taxon>Bacillati</taxon>
        <taxon>Bacillota</taxon>
        <taxon>Bacilli</taxon>
        <taxon>Bacillales</taxon>
        <taxon>Bacillaceae</taxon>
        <taxon>Salirhabdus</taxon>
    </lineage>
</organism>
<dbReference type="Proteomes" id="UP000581688">
    <property type="component" value="Unassembled WGS sequence"/>
</dbReference>
<dbReference type="SUPFAM" id="SSF55729">
    <property type="entry name" value="Acyl-CoA N-acyltransferases (Nat)"/>
    <property type="match status" value="1"/>
</dbReference>
<dbReference type="EMBL" id="JACHGH010000002">
    <property type="protein sequence ID" value="MBB6452592.1"/>
    <property type="molecule type" value="Genomic_DNA"/>
</dbReference>
<sequence length="75" mass="8931">MNVIETERLLLRGFKEEDIPTLHSVFSDAETMEFYPAPFRYDQTKSWVKRNQIRYKEDGFGLWAVCLKESGELNR</sequence>
<proteinExistence type="predicted"/>
<name>A0A841Q295_9BACI</name>
<feature type="domain" description="N-acetyltransferase" evidence="1">
    <location>
        <begin position="8"/>
        <end position="71"/>
    </location>
</feature>
<evidence type="ECO:0000313" key="3">
    <source>
        <dbReference type="Proteomes" id="UP000581688"/>
    </source>
</evidence>
<dbReference type="GO" id="GO:0016747">
    <property type="term" value="F:acyltransferase activity, transferring groups other than amino-acyl groups"/>
    <property type="evidence" value="ECO:0007669"/>
    <property type="project" value="InterPro"/>
</dbReference>
<keyword evidence="3" id="KW-1185">Reference proteome</keyword>
<dbReference type="PANTHER" id="PTHR43792">
    <property type="entry name" value="GNAT FAMILY, PUTATIVE (AFU_ORTHOLOGUE AFUA_3G00765)-RELATED-RELATED"/>
    <property type="match status" value="1"/>
</dbReference>
<dbReference type="PANTHER" id="PTHR43792:SF1">
    <property type="entry name" value="N-ACETYLTRANSFERASE DOMAIN-CONTAINING PROTEIN"/>
    <property type="match status" value="1"/>
</dbReference>